<feature type="compositionally biased region" description="Basic and acidic residues" evidence="1">
    <location>
        <begin position="121"/>
        <end position="140"/>
    </location>
</feature>
<comment type="caution">
    <text evidence="2">The sequence shown here is derived from an EMBL/GenBank/DDBJ whole genome shotgun (WGS) entry which is preliminary data.</text>
</comment>
<protein>
    <submittedName>
        <fullName evidence="2">Uncharacterized protein</fullName>
    </submittedName>
</protein>
<keyword evidence="3" id="KW-1185">Reference proteome</keyword>
<feature type="region of interest" description="Disordered" evidence="1">
    <location>
        <begin position="41"/>
        <end position="72"/>
    </location>
</feature>
<evidence type="ECO:0000313" key="2">
    <source>
        <dbReference type="EMBL" id="EJK58372.1"/>
    </source>
</evidence>
<feature type="region of interest" description="Disordered" evidence="1">
    <location>
        <begin position="164"/>
        <end position="208"/>
    </location>
</feature>
<proteinExistence type="predicted"/>
<dbReference type="Proteomes" id="UP000266841">
    <property type="component" value="Unassembled WGS sequence"/>
</dbReference>
<feature type="region of interest" description="Disordered" evidence="1">
    <location>
        <begin position="278"/>
        <end position="298"/>
    </location>
</feature>
<reference evidence="2 3" key="1">
    <citation type="journal article" date="2012" name="Genome Biol.">
        <title>Genome and low-iron response of an oceanic diatom adapted to chronic iron limitation.</title>
        <authorList>
            <person name="Lommer M."/>
            <person name="Specht M."/>
            <person name="Roy A.S."/>
            <person name="Kraemer L."/>
            <person name="Andreson R."/>
            <person name="Gutowska M.A."/>
            <person name="Wolf J."/>
            <person name="Bergner S.V."/>
            <person name="Schilhabel M.B."/>
            <person name="Klostermeier U.C."/>
            <person name="Beiko R.G."/>
            <person name="Rosenstiel P."/>
            <person name="Hippler M."/>
            <person name="Laroche J."/>
        </authorList>
    </citation>
    <scope>NUCLEOTIDE SEQUENCE [LARGE SCALE GENOMIC DNA]</scope>
    <source>
        <strain evidence="2 3">CCMP1005</strain>
    </source>
</reference>
<feature type="region of interest" description="Disordered" evidence="1">
    <location>
        <begin position="237"/>
        <end position="266"/>
    </location>
</feature>
<feature type="compositionally biased region" description="Basic and acidic residues" evidence="1">
    <location>
        <begin position="279"/>
        <end position="298"/>
    </location>
</feature>
<evidence type="ECO:0000256" key="1">
    <source>
        <dbReference type="SAM" id="MobiDB-lite"/>
    </source>
</evidence>
<gene>
    <name evidence="2" type="ORF">THAOC_21511</name>
</gene>
<name>K0SIN9_THAOC</name>
<dbReference type="AlphaFoldDB" id="K0SIN9"/>
<evidence type="ECO:0000313" key="3">
    <source>
        <dbReference type="Proteomes" id="UP000266841"/>
    </source>
</evidence>
<feature type="region of interest" description="Disordered" evidence="1">
    <location>
        <begin position="112"/>
        <end position="140"/>
    </location>
</feature>
<accession>K0SIN9</accession>
<sequence>MVVNNVPGYTFTRQTPAVIYEDFTLTQLRLRGGVGHVADETASRLKLDPRPGPLKTSTGDKRDDDDDDDDRLVHHGLDFPKLNQRRRAAVPGASTYPRLVLKAIQMWDNWSTSASSSTKGTKGDNDTARAAAQDHDDHDIVGSCFPEDGRLVGTDAIFTSPNVVPHHASDTAPNPHKRMGVPTPSGQRPPREHPLHASGLPPLRRPPPERSARLRLLRESTNLDAPVRRDHEDNHAWSPRFHQDTKSGASRVRVRGGHGPGRVVGAAGLPGVVLQTVQRHSEREDGRGEEQRGRTGKEEEKWFRDIVSRRGVEGHVRSDPWRICPGPGGRVCFGTKRAEIGRGGKVALLNCSASFSLPRQ</sequence>
<dbReference type="EMBL" id="AGNL01025415">
    <property type="protein sequence ID" value="EJK58372.1"/>
    <property type="molecule type" value="Genomic_DNA"/>
</dbReference>
<organism evidence="2 3">
    <name type="scientific">Thalassiosira oceanica</name>
    <name type="common">Marine diatom</name>
    <dbReference type="NCBI Taxonomy" id="159749"/>
    <lineage>
        <taxon>Eukaryota</taxon>
        <taxon>Sar</taxon>
        <taxon>Stramenopiles</taxon>
        <taxon>Ochrophyta</taxon>
        <taxon>Bacillariophyta</taxon>
        <taxon>Coscinodiscophyceae</taxon>
        <taxon>Thalassiosirophycidae</taxon>
        <taxon>Thalassiosirales</taxon>
        <taxon>Thalassiosiraceae</taxon>
        <taxon>Thalassiosira</taxon>
    </lineage>
</organism>